<dbReference type="Proteomes" id="UP000278807">
    <property type="component" value="Unassembled WGS sequence"/>
</dbReference>
<reference evidence="1 2" key="2">
    <citation type="submission" date="2018-11" db="EMBL/GenBank/DDBJ databases">
        <authorList>
            <consortium name="Pathogen Informatics"/>
        </authorList>
    </citation>
    <scope>NUCLEOTIDE SEQUENCE [LARGE SCALE GENOMIC DNA]</scope>
</reference>
<evidence type="ECO:0000313" key="2">
    <source>
        <dbReference type="Proteomes" id="UP000278807"/>
    </source>
</evidence>
<accession>A0A0R3TRB3</accession>
<gene>
    <name evidence="1" type="ORF">HNAJ_LOCUS10110</name>
</gene>
<organism evidence="3">
    <name type="scientific">Rodentolepis nana</name>
    <name type="common">Dwarf tapeworm</name>
    <name type="synonym">Hymenolepis nana</name>
    <dbReference type="NCBI Taxonomy" id="102285"/>
    <lineage>
        <taxon>Eukaryota</taxon>
        <taxon>Metazoa</taxon>
        <taxon>Spiralia</taxon>
        <taxon>Lophotrochozoa</taxon>
        <taxon>Platyhelminthes</taxon>
        <taxon>Cestoda</taxon>
        <taxon>Eucestoda</taxon>
        <taxon>Cyclophyllidea</taxon>
        <taxon>Hymenolepididae</taxon>
        <taxon>Rodentolepis</taxon>
    </lineage>
</organism>
<name>A0A0R3TRB3_RODNA</name>
<proteinExistence type="predicted"/>
<protein>
    <submittedName>
        <fullName evidence="1 3">Uncharacterized protein</fullName>
    </submittedName>
</protein>
<keyword evidence="2" id="KW-1185">Reference proteome</keyword>
<reference evidence="3" key="1">
    <citation type="submission" date="2017-02" db="UniProtKB">
        <authorList>
            <consortium name="WormBaseParasite"/>
        </authorList>
    </citation>
    <scope>IDENTIFICATION</scope>
</reference>
<evidence type="ECO:0000313" key="3">
    <source>
        <dbReference type="WBParaSite" id="HNAJ_0001011501-mRNA-1"/>
    </source>
</evidence>
<dbReference type="EMBL" id="UZAE01012882">
    <property type="protein sequence ID" value="VDO07191.1"/>
    <property type="molecule type" value="Genomic_DNA"/>
</dbReference>
<dbReference type="WBParaSite" id="HNAJ_0001011501-mRNA-1">
    <property type="protein sequence ID" value="HNAJ_0001011501-mRNA-1"/>
    <property type="gene ID" value="HNAJ_0001011501"/>
</dbReference>
<sequence length="66" mass="7670">MLRSRRLNRCHTPTSLFKGYRNIPKTSARINIFPFSMAFNTALLRGLDRVIHPASKSNRERIGKKK</sequence>
<dbReference type="AlphaFoldDB" id="A0A0R3TRB3"/>
<evidence type="ECO:0000313" key="1">
    <source>
        <dbReference type="EMBL" id="VDO07191.1"/>
    </source>
</evidence>